<dbReference type="InterPro" id="IPR050490">
    <property type="entry name" value="Bact_solute-bd_prot1"/>
</dbReference>
<sequence length="570" mass="64443">MKKSTAKMLAILFIVTALITSLAACGGNNNDNNSNSNGTKTNNSGAETSTDPVNLTWFSVDPIPTWNDMKDEVGQEITKQTGVTLEPEFAMDANRIALMIASGDYPDMISPKGDASKLVDAGALIDLTDLIEEHGPNLKKVYGDYMERLKWSEEDDSIYILPSLEGVDREYMDIGGTFHIQHAAVKEAGYPDIKTVHDYENVIKDYLAKHPTTEDGQPMIGISLLADDWRIMIGVTNPATVTTGVPDDGEYYIDPETYEVTYHYRRPEEKEYFRWLNHINDIGLLDPEAFVQKEDQYKAKIATGRVVGIIDQDWGFQDSVNALKSEGKFEQTYAHFPITLSEEYTDHTLQSTGYMAGWGIGITTEAEDPVRVIKFLDWLASDEGQVLINWGIEGKHYTVEDGTRVIIPEVLDRKNNDNTNFVKETGIGMYNISARYGDGVKDSTGNYYTTTFPEQVIRNYSDVEKETLAQYGVERWIELWPSKDEFPVKPWGASWNISYPSDSDLAILYKSMEEVTRRYIPEIILAEPADFDQLWDDYMAELDAKDVEQMEDEFEAYVKARIELWGGEAK</sequence>
<dbReference type="PANTHER" id="PTHR43649">
    <property type="entry name" value="ARABINOSE-BINDING PROTEIN-RELATED"/>
    <property type="match status" value="1"/>
</dbReference>
<dbReference type="RefSeq" id="WP_379894573.1">
    <property type="nucleotide sequence ID" value="NZ_CBCSCT010000048.1"/>
</dbReference>
<accession>A0ABW1IQ44</accession>
<dbReference type="PROSITE" id="PS51257">
    <property type="entry name" value="PROKAR_LIPOPROTEIN"/>
    <property type="match status" value="1"/>
</dbReference>
<dbReference type="CDD" id="cd13582">
    <property type="entry name" value="PBP2_AlgQ_like_3"/>
    <property type="match status" value="1"/>
</dbReference>
<evidence type="ECO:0000313" key="3">
    <source>
        <dbReference type="EMBL" id="MFC5987229.1"/>
    </source>
</evidence>
<dbReference type="SUPFAM" id="SSF53850">
    <property type="entry name" value="Periplasmic binding protein-like II"/>
    <property type="match status" value="1"/>
</dbReference>
<evidence type="ECO:0000313" key="4">
    <source>
        <dbReference type="Proteomes" id="UP001596250"/>
    </source>
</evidence>
<protein>
    <submittedName>
        <fullName evidence="3">ABC transporter substrate-binding protein</fullName>
    </submittedName>
</protein>
<dbReference type="PANTHER" id="PTHR43649:SF12">
    <property type="entry name" value="DIACETYLCHITOBIOSE BINDING PROTEIN DASA"/>
    <property type="match status" value="1"/>
</dbReference>
<dbReference type="Proteomes" id="UP001596250">
    <property type="component" value="Unassembled WGS sequence"/>
</dbReference>
<keyword evidence="4" id="KW-1185">Reference proteome</keyword>
<reference evidence="4" key="1">
    <citation type="journal article" date="2019" name="Int. J. Syst. Evol. Microbiol.">
        <title>The Global Catalogue of Microorganisms (GCM) 10K type strain sequencing project: providing services to taxonomists for standard genome sequencing and annotation.</title>
        <authorList>
            <consortium name="The Broad Institute Genomics Platform"/>
            <consortium name="The Broad Institute Genome Sequencing Center for Infectious Disease"/>
            <person name="Wu L."/>
            <person name="Ma J."/>
        </authorList>
    </citation>
    <scope>NUCLEOTIDE SEQUENCE [LARGE SCALE GENOMIC DNA]</scope>
    <source>
        <strain evidence="4">CCM 8749</strain>
    </source>
</reference>
<comment type="caution">
    <text evidence="3">The sequence shown here is derived from an EMBL/GenBank/DDBJ whole genome shotgun (WGS) entry which is preliminary data.</text>
</comment>
<feature type="region of interest" description="Disordered" evidence="1">
    <location>
        <begin position="29"/>
        <end position="53"/>
    </location>
</feature>
<dbReference type="EMBL" id="JBHSQV010000156">
    <property type="protein sequence ID" value="MFC5987229.1"/>
    <property type="molecule type" value="Genomic_DNA"/>
</dbReference>
<feature type="signal peptide" evidence="2">
    <location>
        <begin position="1"/>
        <end position="23"/>
    </location>
</feature>
<feature type="compositionally biased region" description="Low complexity" evidence="1">
    <location>
        <begin position="29"/>
        <end position="45"/>
    </location>
</feature>
<name>A0ABW1IQ44_9BACL</name>
<proteinExistence type="predicted"/>
<evidence type="ECO:0000256" key="1">
    <source>
        <dbReference type="SAM" id="MobiDB-lite"/>
    </source>
</evidence>
<organism evidence="3 4">
    <name type="scientific">Marinicrinis lubricantis</name>
    <dbReference type="NCBI Taxonomy" id="2086470"/>
    <lineage>
        <taxon>Bacteria</taxon>
        <taxon>Bacillati</taxon>
        <taxon>Bacillota</taxon>
        <taxon>Bacilli</taxon>
        <taxon>Bacillales</taxon>
        <taxon>Paenibacillaceae</taxon>
    </lineage>
</organism>
<evidence type="ECO:0000256" key="2">
    <source>
        <dbReference type="SAM" id="SignalP"/>
    </source>
</evidence>
<dbReference type="Gene3D" id="3.40.190.10">
    <property type="entry name" value="Periplasmic binding protein-like II"/>
    <property type="match status" value="2"/>
</dbReference>
<feature type="chain" id="PRO_5046911235" evidence="2">
    <location>
        <begin position="24"/>
        <end position="570"/>
    </location>
</feature>
<keyword evidence="2" id="KW-0732">Signal</keyword>
<gene>
    <name evidence="3" type="ORF">ACFPXP_12510</name>
</gene>